<evidence type="ECO:0000313" key="2">
    <source>
        <dbReference type="EMBL" id="TRX36260.1"/>
    </source>
</evidence>
<dbReference type="OrthoDB" id="9808428at2"/>
<keyword evidence="2" id="KW-0378">Hydrolase</keyword>
<dbReference type="InterPro" id="IPR011335">
    <property type="entry name" value="Restrct_endonuc-II-like"/>
</dbReference>
<dbReference type="PANTHER" id="PTHR36558">
    <property type="entry name" value="GLR1098 PROTEIN"/>
    <property type="match status" value="1"/>
</dbReference>
<keyword evidence="3" id="KW-1185">Reference proteome</keyword>
<dbReference type="PANTHER" id="PTHR36558:SF1">
    <property type="entry name" value="RESTRICTION ENDONUCLEASE DOMAIN-CONTAINING PROTEIN-RELATED"/>
    <property type="match status" value="1"/>
</dbReference>
<dbReference type="RefSeq" id="WP_144257365.1">
    <property type="nucleotide sequence ID" value="NZ_VJZT01000017.1"/>
</dbReference>
<evidence type="ECO:0000259" key="1">
    <source>
        <dbReference type="Pfam" id="PF05685"/>
    </source>
</evidence>
<reference evidence="2 3" key="1">
    <citation type="submission" date="2019-07" db="EMBL/GenBank/DDBJ databases">
        <title>Novel species of Flavobacterium.</title>
        <authorList>
            <person name="Liu Q."/>
            <person name="Xin Y.-H."/>
        </authorList>
    </citation>
    <scope>NUCLEOTIDE SEQUENCE [LARGE SCALE GENOMIC DNA]</scope>
    <source>
        <strain evidence="2 3">LB1R34</strain>
    </source>
</reference>
<dbReference type="EMBL" id="VJZT01000017">
    <property type="protein sequence ID" value="TRX36260.1"/>
    <property type="molecule type" value="Genomic_DNA"/>
</dbReference>
<dbReference type="Proteomes" id="UP000316371">
    <property type="component" value="Unassembled WGS sequence"/>
</dbReference>
<dbReference type="GO" id="GO:0004519">
    <property type="term" value="F:endonuclease activity"/>
    <property type="evidence" value="ECO:0007669"/>
    <property type="project" value="UniProtKB-KW"/>
</dbReference>
<dbReference type="InterPro" id="IPR012296">
    <property type="entry name" value="Nuclease_put_TT1808"/>
</dbReference>
<dbReference type="Pfam" id="PF05685">
    <property type="entry name" value="Uma2"/>
    <property type="match status" value="1"/>
</dbReference>
<name>A0A553DU90_9FLAO</name>
<dbReference type="Gene3D" id="3.90.1570.10">
    <property type="entry name" value="tt1808, chain A"/>
    <property type="match status" value="1"/>
</dbReference>
<protein>
    <submittedName>
        <fullName evidence="2">Uma2 family endonuclease</fullName>
    </submittedName>
</protein>
<gene>
    <name evidence="2" type="ORF">FNW21_13945</name>
</gene>
<proteinExistence type="predicted"/>
<dbReference type="CDD" id="cd06260">
    <property type="entry name" value="DUF820-like"/>
    <property type="match status" value="1"/>
</dbReference>
<dbReference type="InterPro" id="IPR008538">
    <property type="entry name" value="Uma2"/>
</dbReference>
<feature type="domain" description="Putative restriction endonuclease" evidence="1">
    <location>
        <begin position="27"/>
        <end position="189"/>
    </location>
</feature>
<dbReference type="SUPFAM" id="SSF52980">
    <property type="entry name" value="Restriction endonuclease-like"/>
    <property type="match status" value="1"/>
</dbReference>
<keyword evidence="2" id="KW-0540">Nuclease</keyword>
<dbReference type="AlphaFoldDB" id="A0A553DU90"/>
<evidence type="ECO:0000313" key="3">
    <source>
        <dbReference type="Proteomes" id="UP000316371"/>
    </source>
</evidence>
<sequence>MPLVTHFSDLDLSKTYTYADYVLWQFQERVELIKGFILKMSPAPSSKHQAISHNLGGCFYNNFKRKPCRVFEAPFDVRLSIKSTKKDTTVVQPDLCVICDESKIDEKGCNGVPDLIVEIISPNNSKHDIHTKFNLYLEAGVQEYWLVEPVQRIILIYTLRNGEYIGLKPLVEGEYVASPLFPDLDIAVEDVFYKVN</sequence>
<comment type="caution">
    <text evidence="2">The sequence shown here is derived from an EMBL/GenBank/DDBJ whole genome shotgun (WGS) entry which is preliminary data.</text>
</comment>
<keyword evidence="2" id="KW-0255">Endonuclease</keyword>
<organism evidence="2 3">
    <name type="scientific">Flavobacterium restrictum</name>
    <dbReference type="NCBI Taxonomy" id="2594428"/>
    <lineage>
        <taxon>Bacteria</taxon>
        <taxon>Pseudomonadati</taxon>
        <taxon>Bacteroidota</taxon>
        <taxon>Flavobacteriia</taxon>
        <taxon>Flavobacteriales</taxon>
        <taxon>Flavobacteriaceae</taxon>
        <taxon>Flavobacterium</taxon>
    </lineage>
</organism>
<accession>A0A553DU90</accession>